<protein>
    <recommendedName>
        <fullName evidence="1">HTH merR-type domain-containing protein</fullName>
    </recommendedName>
</protein>
<evidence type="ECO:0000259" key="1">
    <source>
        <dbReference type="PROSITE" id="PS50937"/>
    </source>
</evidence>
<sequence>MLEKLHTLTIRQAADQLDVSPSWLRFGERLGSLPRARRNQSGWRYYTPEDIERLRRLGVGERKRRLDGCNE</sequence>
<evidence type="ECO:0000313" key="2">
    <source>
        <dbReference type="EMBL" id="CAA9292002.1"/>
    </source>
</evidence>
<name>A0A6J4K030_9CHLR</name>
<dbReference type="EMBL" id="CADCTR010001346">
    <property type="protein sequence ID" value="CAA9292002.1"/>
    <property type="molecule type" value="Genomic_DNA"/>
</dbReference>
<gene>
    <name evidence="2" type="ORF">AVDCRST_MAG93-3972</name>
</gene>
<dbReference type="Pfam" id="PF13411">
    <property type="entry name" value="MerR_1"/>
    <property type="match status" value="1"/>
</dbReference>
<dbReference type="InterPro" id="IPR009061">
    <property type="entry name" value="DNA-bd_dom_put_sf"/>
</dbReference>
<proteinExistence type="predicted"/>
<dbReference type="SUPFAM" id="SSF46955">
    <property type="entry name" value="Putative DNA-binding domain"/>
    <property type="match status" value="1"/>
</dbReference>
<dbReference type="InterPro" id="IPR000551">
    <property type="entry name" value="MerR-type_HTH_dom"/>
</dbReference>
<dbReference type="GO" id="GO:0006355">
    <property type="term" value="P:regulation of DNA-templated transcription"/>
    <property type="evidence" value="ECO:0007669"/>
    <property type="project" value="InterPro"/>
</dbReference>
<dbReference type="Gene3D" id="1.10.1660.10">
    <property type="match status" value="1"/>
</dbReference>
<accession>A0A6J4K030</accession>
<organism evidence="2">
    <name type="scientific">uncultured Chloroflexia bacterium</name>
    <dbReference type="NCBI Taxonomy" id="1672391"/>
    <lineage>
        <taxon>Bacteria</taxon>
        <taxon>Bacillati</taxon>
        <taxon>Chloroflexota</taxon>
        <taxon>Chloroflexia</taxon>
        <taxon>environmental samples</taxon>
    </lineage>
</organism>
<dbReference type="GO" id="GO:0003677">
    <property type="term" value="F:DNA binding"/>
    <property type="evidence" value="ECO:0007669"/>
    <property type="project" value="InterPro"/>
</dbReference>
<dbReference type="PROSITE" id="PS50937">
    <property type="entry name" value="HTH_MERR_2"/>
    <property type="match status" value="1"/>
</dbReference>
<dbReference type="AlphaFoldDB" id="A0A6J4K030"/>
<dbReference type="SMART" id="SM00422">
    <property type="entry name" value="HTH_MERR"/>
    <property type="match status" value="1"/>
</dbReference>
<feature type="domain" description="HTH merR-type" evidence="1">
    <location>
        <begin position="7"/>
        <end position="56"/>
    </location>
</feature>
<reference evidence="2" key="1">
    <citation type="submission" date="2020-02" db="EMBL/GenBank/DDBJ databases">
        <authorList>
            <person name="Meier V. D."/>
        </authorList>
    </citation>
    <scope>NUCLEOTIDE SEQUENCE</scope>
    <source>
        <strain evidence="2">AVDCRST_MAG93</strain>
    </source>
</reference>